<name>A0AAD8QFP6_LOLMU</name>
<keyword evidence="3" id="KW-1185">Reference proteome</keyword>
<feature type="compositionally biased region" description="Low complexity" evidence="1">
    <location>
        <begin position="1"/>
        <end position="12"/>
    </location>
</feature>
<sequence>MAAATSSSASGANLFHRAKGVDATTGATDEFVEAWSAADHRREEEDRHRRLGLVINQDDDDAGQSSRPCRRRGNTDQGCRYLPQPKEEPNDEEDDYAAVMYRRLGLGRGGNGDGY</sequence>
<proteinExistence type="predicted"/>
<reference evidence="2" key="1">
    <citation type="submission" date="2023-07" db="EMBL/GenBank/DDBJ databases">
        <title>A chromosome-level genome assembly of Lolium multiflorum.</title>
        <authorList>
            <person name="Chen Y."/>
            <person name="Copetti D."/>
            <person name="Kolliker R."/>
            <person name="Studer B."/>
        </authorList>
    </citation>
    <scope>NUCLEOTIDE SEQUENCE</scope>
    <source>
        <strain evidence="2">02402/16</strain>
        <tissue evidence="2">Leaf</tissue>
    </source>
</reference>
<gene>
    <name evidence="2" type="ORF">QYE76_018706</name>
</gene>
<organism evidence="2 3">
    <name type="scientific">Lolium multiflorum</name>
    <name type="common">Italian ryegrass</name>
    <name type="synonym">Lolium perenne subsp. multiflorum</name>
    <dbReference type="NCBI Taxonomy" id="4521"/>
    <lineage>
        <taxon>Eukaryota</taxon>
        <taxon>Viridiplantae</taxon>
        <taxon>Streptophyta</taxon>
        <taxon>Embryophyta</taxon>
        <taxon>Tracheophyta</taxon>
        <taxon>Spermatophyta</taxon>
        <taxon>Magnoliopsida</taxon>
        <taxon>Liliopsida</taxon>
        <taxon>Poales</taxon>
        <taxon>Poaceae</taxon>
        <taxon>BOP clade</taxon>
        <taxon>Pooideae</taxon>
        <taxon>Poodae</taxon>
        <taxon>Poeae</taxon>
        <taxon>Poeae Chloroplast Group 2 (Poeae type)</taxon>
        <taxon>Loliodinae</taxon>
        <taxon>Loliinae</taxon>
        <taxon>Lolium</taxon>
    </lineage>
</organism>
<dbReference type="EMBL" id="JAUUTY010000481">
    <property type="protein sequence ID" value="KAK1601226.1"/>
    <property type="molecule type" value="Genomic_DNA"/>
</dbReference>
<feature type="region of interest" description="Disordered" evidence="1">
    <location>
        <begin position="1"/>
        <end position="94"/>
    </location>
</feature>
<evidence type="ECO:0000256" key="1">
    <source>
        <dbReference type="SAM" id="MobiDB-lite"/>
    </source>
</evidence>
<dbReference type="AlphaFoldDB" id="A0AAD8QFP6"/>
<comment type="caution">
    <text evidence="2">The sequence shown here is derived from an EMBL/GenBank/DDBJ whole genome shotgun (WGS) entry which is preliminary data.</text>
</comment>
<accession>A0AAD8QFP6</accession>
<dbReference type="Proteomes" id="UP001231189">
    <property type="component" value="Unassembled WGS sequence"/>
</dbReference>
<evidence type="ECO:0000313" key="3">
    <source>
        <dbReference type="Proteomes" id="UP001231189"/>
    </source>
</evidence>
<feature type="compositionally biased region" description="Basic and acidic residues" evidence="1">
    <location>
        <begin position="38"/>
        <end position="48"/>
    </location>
</feature>
<evidence type="ECO:0000313" key="2">
    <source>
        <dbReference type="EMBL" id="KAK1601226.1"/>
    </source>
</evidence>
<protein>
    <submittedName>
        <fullName evidence="2">Uncharacterized protein</fullName>
    </submittedName>
</protein>